<keyword evidence="2" id="KW-1185">Reference proteome</keyword>
<evidence type="ECO:0000313" key="1">
    <source>
        <dbReference type="EMBL" id="ADZ69121.1"/>
    </source>
</evidence>
<accession>F2IUR8</accession>
<dbReference type="EMBL" id="CP002568">
    <property type="protein sequence ID" value="ADZ69121.1"/>
    <property type="molecule type" value="Genomic_DNA"/>
</dbReference>
<gene>
    <name evidence="1" type="ordered locus">SL003B_0690</name>
</gene>
<dbReference type="HOGENOM" id="CLU_2539688_0_0_5"/>
<dbReference type="Proteomes" id="UP000008130">
    <property type="component" value="Chromosome"/>
</dbReference>
<evidence type="ECO:0000313" key="2">
    <source>
        <dbReference type="Proteomes" id="UP000008130"/>
    </source>
</evidence>
<reference evidence="1 2" key="1">
    <citation type="journal article" date="2011" name="J. Bacteriol.">
        <title>Complete genome sequence of Polymorphum gilvum SL003B-26A1T, a crude oil-degrading bacterium from oil-polluted saline soil.</title>
        <authorList>
            <person name="Li S.G."/>
            <person name="Tang Y.Q."/>
            <person name="Nie Y."/>
            <person name="Cai M."/>
            <person name="Wu X.L."/>
        </authorList>
    </citation>
    <scope>NUCLEOTIDE SEQUENCE [LARGE SCALE GENOMIC DNA]</scope>
    <source>
        <strain evidence="2">LMG 25793 / CGMCC 1.9160 / SL003B-26A1</strain>
    </source>
</reference>
<name>F2IUR8_POLGS</name>
<organism evidence="1 2">
    <name type="scientific">Polymorphum gilvum (strain LMG 25793 / CGMCC 1.9160 / SL003B-26A1)</name>
    <dbReference type="NCBI Taxonomy" id="991905"/>
    <lineage>
        <taxon>Bacteria</taxon>
        <taxon>Pseudomonadati</taxon>
        <taxon>Pseudomonadota</taxon>
        <taxon>Alphaproteobacteria</taxon>
        <taxon>Rhodobacterales</taxon>
        <taxon>Paracoccaceae</taxon>
        <taxon>Polymorphum</taxon>
    </lineage>
</organism>
<sequence length="83" mass="9148">MIGREIRAGESLARMKAEDVLQGIQSCMSRGGRILGLPLDSAFLGTRALSEFLGWCDTQDLRVAIEPESRDQALLLISPKECR</sequence>
<dbReference type="AlphaFoldDB" id="F2IUR8"/>
<dbReference type="KEGG" id="pgv:SL003B_0690"/>
<proteinExistence type="predicted"/>
<protein>
    <submittedName>
        <fullName evidence="1">Uncharacterized protein</fullName>
    </submittedName>
</protein>